<proteinExistence type="predicted"/>
<evidence type="ECO:0000313" key="1">
    <source>
        <dbReference type="Proteomes" id="UP001652660"/>
    </source>
</evidence>
<gene>
    <name evidence="2 3 4 5 6 7" type="primary">LOC113726949</name>
</gene>
<evidence type="ECO:0000313" key="5">
    <source>
        <dbReference type="RefSeq" id="XP_071931600.1"/>
    </source>
</evidence>
<dbReference type="RefSeq" id="XP_071931601.1">
    <property type="nucleotide sequence ID" value="XM_072075500.1"/>
</dbReference>
<evidence type="ECO:0000313" key="3">
    <source>
        <dbReference type="RefSeq" id="XP_071931598.1"/>
    </source>
</evidence>
<accession>A0ABM4WIJ4</accession>
<sequence>MRCSSCKEESKVVARTRIGITMDDSTGSINTIIFDLDAEKLIPFTVLQFWEAHNEETQTSIRNMADQVHLLTSKITQLASYICEELPSQININLEKDESAIIRSNGIELQEFQGNESKDAVEKKVDVQKMSPQYQLVQVNESNEQPPNAVTSPPFLNQYSPDSYSLISVNELTLLY</sequence>
<dbReference type="RefSeq" id="XP_071931600.1">
    <property type="nucleotide sequence ID" value="XM_072075499.1"/>
</dbReference>
<evidence type="ECO:0000313" key="6">
    <source>
        <dbReference type="RefSeq" id="XP_071931601.1"/>
    </source>
</evidence>
<dbReference type="InterPro" id="IPR012340">
    <property type="entry name" value="NA-bd_OB-fold"/>
</dbReference>
<organism evidence="1 7">
    <name type="scientific">Coffea arabica</name>
    <name type="common">Arabian coffee</name>
    <dbReference type="NCBI Taxonomy" id="13443"/>
    <lineage>
        <taxon>Eukaryota</taxon>
        <taxon>Viridiplantae</taxon>
        <taxon>Streptophyta</taxon>
        <taxon>Embryophyta</taxon>
        <taxon>Tracheophyta</taxon>
        <taxon>Spermatophyta</taxon>
        <taxon>Magnoliopsida</taxon>
        <taxon>eudicotyledons</taxon>
        <taxon>Gunneridae</taxon>
        <taxon>Pentapetalae</taxon>
        <taxon>asterids</taxon>
        <taxon>lamiids</taxon>
        <taxon>Gentianales</taxon>
        <taxon>Rubiaceae</taxon>
        <taxon>Ixoroideae</taxon>
        <taxon>Gardenieae complex</taxon>
        <taxon>Bertiereae - Coffeeae clade</taxon>
        <taxon>Coffeeae</taxon>
        <taxon>Coffea</taxon>
    </lineage>
</organism>
<reference evidence="2 3" key="1">
    <citation type="submission" date="2025-05" db="UniProtKB">
        <authorList>
            <consortium name="RefSeq"/>
        </authorList>
    </citation>
    <scope>IDENTIFICATION</scope>
    <source>
        <tissue evidence="2 3">Leaves</tissue>
    </source>
</reference>
<dbReference type="Proteomes" id="UP001652660">
    <property type="component" value="Chromosome 2c"/>
</dbReference>
<dbReference type="RefSeq" id="XP_071931597.1">
    <property type="nucleotide sequence ID" value="XM_072075496.1"/>
</dbReference>
<dbReference type="GeneID" id="113726949"/>
<protein>
    <submittedName>
        <fullName evidence="2 3">Uncharacterized protein isoform X1</fullName>
    </submittedName>
</protein>
<keyword evidence="1" id="KW-1185">Reference proteome</keyword>
<dbReference type="Gene3D" id="2.40.50.140">
    <property type="entry name" value="Nucleic acid-binding proteins"/>
    <property type="match status" value="1"/>
</dbReference>
<dbReference type="RefSeq" id="XP_071931604.1">
    <property type="nucleotide sequence ID" value="XM_072075503.1"/>
</dbReference>
<evidence type="ECO:0000313" key="4">
    <source>
        <dbReference type="RefSeq" id="XP_071931599.1"/>
    </source>
</evidence>
<evidence type="ECO:0000313" key="7">
    <source>
        <dbReference type="RefSeq" id="XP_071931604.1"/>
    </source>
</evidence>
<name>A0ABM4WIJ4_COFAR</name>
<dbReference type="RefSeq" id="XP_071931599.1">
    <property type="nucleotide sequence ID" value="XM_072075498.1"/>
</dbReference>
<evidence type="ECO:0000313" key="2">
    <source>
        <dbReference type="RefSeq" id="XP_071931597.1"/>
    </source>
</evidence>
<dbReference type="RefSeq" id="XP_071931598.1">
    <property type="nucleotide sequence ID" value="XM_072075497.1"/>
</dbReference>